<dbReference type="Proteomes" id="UP001165083">
    <property type="component" value="Unassembled WGS sequence"/>
</dbReference>
<feature type="region of interest" description="Disordered" evidence="1">
    <location>
        <begin position="113"/>
        <end position="135"/>
    </location>
</feature>
<comment type="caution">
    <text evidence="2">The sequence shown here is derived from an EMBL/GenBank/DDBJ whole genome shotgun (WGS) entry which is preliminary data.</text>
</comment>
<organism evidence="2 3">
    <name type="scientific">Phytophthora lilii</name>
    <dbReference type="NCBI Taxonomy" id="2077276"/>
    <lineage>
        <taxon>Eukaryota</taxon>
        <taxon>Sar</taxon>
        <taxon>Stramenopiles</taxon>
        <taxon>Oomycota</taxon>
        <taxon>Peronosporomycetes</taxon>
        <taxon>Peronosporales</taxon>
        <taxon>Peronosporaceae</taxon>
        <taxon>Phytophthora</taxon>
    </lineage>
</organism>
<keyword evidence="3" id="KW-1185">Reference proteome</keyword>
<gene>
    <name evidence="2" type="ORF">Plil01_000783900</name>
</gene>
<evidence type="ECO:0000256" key="1">
    <source>
        <dbReference type="SAM" id="MobiDB-lite"/>
    </source>
</evidence>
<dbReference type="AlphaFoldDB" id="A0A9W6TV42"/>
<protein>
    <submittedName>
        <fullName evidence="2">Unnamed protein product</fullName>
    </submittedName>
</protein>
<dbReference type="EMBL" id="BSXW01000370">
    <property type="protein sequence ID" value="GMF20235.1"/>
    <property type="molecule type" value="Genomic_DNA"/>
</dbReference>
<reference evidence="2" key="1">
    <citation type="submission" date="2023-04" db="EMBL/GenBank/DDBJ databases">
        <title>Phytophthora lilii NBRC 32176.</title>
        <authorList>
            <person name="Ichikawa N."/>
            <person name="Sato H."/>
            <person name="Tonouchi N."/>
        </authorList>
    </citation>
    <scope>NUCLEOTIDE SEQUENCE</scope>
    <source>
        <strain evidence="2">NBRC 32176</strain>
    </source>
</reference>
<sequence length="135" mass="15331">MYYYENCVQLSCVSECAADINFPYHRVSLPWGEYDSLNECGHDESFDMLGYSYISLNVLYQQSAHAVLLCKLHSSHGIGDAQRRSSHEELILSRRCVLDTVDIPSKQVIDSYRTQRTSCDSPDPARPTAVMNAFQ</sequence>
<evidence type="ECO:0000313" key="2">
    <source>
        <dbReference type="EMBL" id="GMF20235.1"/>
    </source>
</evidence>
<proteinExistence type="predicted"/>
<evidence type="ECO:0000313" key="3">
    <source>
        <dbReference type="Proteomes" id="UP001165083"/>
    </source>
</evidence>
<accession>A0A9W6TV42</accession>
<name>A0A9W6TV42_9STRA</name>